<dbReference type="RefSeq" id="WP_233732902.1">
    <property type="nucleotide sequence ID" value="NZ_JAJVCN010000004.1"/>
</dbReference>
<dbReference type="EMBL" id="JAJVCN010000004">
    <property type="protein sequence ID" value="MCE7010727.1"/>
    <property type="molecule type" value="Genomic_DNA"/>
</dbReference>
<sequence length="132" mass="14697">MGLMKDLVVTGWQKRATWRRIRPVVKALDARQGTVLKDRRYGGRMVAPGRGITALRQGTEEETVEQLLEAAARAGYGEHQVIINGRKRSLTFEPPDGLPFLWIEFFPAGTPIRGRGREPVPDGHTGIVFSFG</sequence>
<dbReference type="Proteomes" id="UP001521150">
    <property type="component" value="Unassembled WGS sequence"/>
</dbReference>
<name>A0ABS8ZSS4_9PSEU</name>
<proteinExistence type="predicted"/>
<accession>A0ABS8ZSS4</accession>
<protein>
    <submittedName>
        <fullName evidence="1">Uncharacterized protein</fullName>
    </submittedName>
</protein>
<reference evidence="1 2" key="1">
    <citation type="submission" date="2021-12" db="EMBL/GenBank/DDBJ databases">
        <title>Genome sequence of Kibdelosporangium philippinense ATCC 49844.</title>
        <authorList>
            <person name="Fedorov E.A."/>
            <person name="Omeragic M."/>
            <person name="Shalygina K.F."/>
            <person name="Maclea K.S."/>
        </authorList>
    </citation>
    <scope>NUCLEOTIDE SEQUENCE [LARGE SCALE GENOMIC DNA]</scope>
    <source>
        <strain evidence="1 2">ATCC 49844</strain>
    </source>
</reference>
<organism evidence="1 2">
    <name type="scientific">Kibdelosporangium philippinense</name>
    <dbReference type="NCBI Taxonomy" id="211113"/>
    <lineage>
        <taxon>Bacteria</taxon>
        <taxon>Bacillati</taxon>
        <taxon>Actinomycetota</taxon>
        <taxon>Actinomycetes</taxon>
        <taxon>Pseudonocardiales</taxon>
        <taxon>Pseudonocardiaceae</taxon>
        <taxon>Kibdelosporangium</taxon>
    </lineage>
</organism>
<keyword evidence="2" id="KW-1185">Reference proteome</keyword>
<gene>
    <name evidence="1" type="ORF">LWC34_49185</name>
</gene>
<comment type="caution">
    <text evidence="1">The sequence shown here is derived from an EMBL/GenBank/DDBJ whole genome shotgun (WGS) entry which is preliminary data.</text>
</comment>
<evidence type="ECO:0000313" key="2">
    <source>
        <dbReference type="Proteomes" id="UP001521150"/>
    </source>
</evidence>
<evidence type="ECO:0000313" key="1">
    <source>
        <dbReference type="EMBL" id="MCE7010727.1"/>
    </source>
</evidence>